<name>A0A1H6FMN4_THEAL</name>
<evidence type="ECO:0000313" key="2">
    <source>
        <dbReference type="EMBL" id="SEH12136.1"/>
    </source>
</evidence>
<dbReference type="GO" id="GO:0043190">
    <property type="term" value="C:ATP-binding cassette (ABC) transporter complex"/>
    <property type="evidence" value="ECO:0007669"/>
    <property type="project" value="InterPro"/>
</dbReference>
<feature type="transmembrane region" description="Helical" evidence="1">
    <location>
        <begin position="234"/>
        <end position="253"/>
    </location>
</feature>
<dbReference type="Proteomes" id="UP000222056">
    <property type="component" value="Unassembled WGS sequence"/>
</dbReference>
<evidence type="ECO:0000313" key="3">
    <source>
        <dbReference type="Proteomes" id="UP000222056"/>
    </source>
</evidence>
<sequence>MVQATAERVFLPARSLLEQVGDMMILTGKTILSAVKPPYPYGSEFVQQFLFMLRLCWLPLMISTIAFGYGAPGLQAGNFLIIFGAIDRLGGFFVLASIREFAPFVTAIILAGVGGTAITADLGARKIREELDALQVLGVDPVKNLVVPRFLALMIVTGLFNIYALVFGIFGGALATLTFNAPLGPFFATLLNNATTTDLWGSVVKTTIFGAIIAIVSCYKGMTASGGAEGVGRAVNQAVVIEFLGIFAFNYVFTQTLLATHPEITSAIK</sequence>
<evidence type="ECO:0000256" key="1">
    <source>
        <dbReference type="SAM" id="Phobius"/>
    </source>
</evidence>
<accession>A0A1H6FMN4</accession>
<keyword evidence="1" id="KW-1133">Transmembrane helix</keyword>
<proteinExistence type="predicted"/>
<reference evidence="3" key="1">
    <citation type="submission" date="2016-10" db="EMBL/GenBank/DDBJ databases">
        <authorList>
            <person name="Varghese N."/>
            <person name="Submissions S."/>
        </authorList>
    </citation>
    <scope>NUCLEOTIDE SEQUENCE [LARGE SCALE GENOMIC DNA]</scope>
    <source>
        <strain evidence="3">ATCC 35263</strain>
    </source>
</reference>
<keyword evidence="3" id="KW-1185">Reference proteome</keyword>
<dbReference type="AlphaFoldDB" id="A0A1H6FMN4"/>
<feature type="transmembrane region" description="Helical" evidence="1">
    <location>
        <begin position="104"/>
        <end position="124"/>
    </location>
</feature>
<gene>
    <name evidence="2" type="ORF">SAMN02745716_0994</name>
</gene>
<keyword evidence="1" id="KW-0812">Transmembrane</keyword>
<dbReference type="GO" id="GO:0005548">
    <property type="term" value="F:phospholipid transporter activity"/>
    <property type="evidence" value="ECO:0007669"/>
    <property type="project" value="TreeGrafter"/>
</dbReference>
<feature type="transmembrane region" description="Helical" evidence="1">
    <location>
        <begin position="199"/>
        <end position="222"/>
    </location>
</feature>
<dbReference type="Pfam" id="PF02405">
    <property type="entry name" value="MlaE"/>
    <property type="match status" value="1"/>
</dbReference>
<dbReference type="EMBL" id="FNWJ01000001">
    <property type="protein sequence ID" value="SEH12136.1"/>
    <property type="molecule type" value="Genomic_DNA"/>
</dbReference>
<keyword evidence="1" id="KW-0472">Membrane</keyword>
<protein>
    <submittedName>
        <fullName evidence="2">Phospholipid/cholesterol/gamma-HCH transport system permease protein</fullName>
    </submittedName>
</protein>
<feature type="transmembrane region" description="Helical" evidence="1">
    <location>
        <begin position="150"/>
        <end position="179"/>
    </location>
</feature>
<dbReference type="PANTHER" id="PTHR30188">
    <property type="entry name" value="ABC TRANSPORTER PERMEASE PROTEIN-RELATED"/>
    <property type="match status" value="1"/>
</dbReference>
<dbReference type="InterPro" id="IPR030802">
    <property type="entry name" value="Permease_MalE"/>
</dbReference>
<organism evidence="2 3">
    <name type="scientific">Thermoleophilum album</name>
    <dbReference type="NCBI Taxonomy" id="29539"/>
    <lineage>
        <taxon>Bacteria</taxon>
        <taxon>Bacillati</taxon>
        <taxon>Actinomycetota</taxon>
        <taxon>Thermoleophilia</taxon>
        <taxon>Thermoleophilales</taxon>
        <taxon>Thermoleophilaceae</taxon>
        <taxon>Thermoleophilum</taxon>
    </lineage>
</organism>
<dbReference type="STRING" id="29539.SAMN02745716_0994"/>
<dbReference type="PANTHER" id="PTHR30188:SF4">
    <property type="entry name" value="PROTEIN TRIGALACTOSYLDIACYLGLYCEROL 1, CHLOROPLASTIC"/>
    <property type="match status" value="1"/>
</dbReference>